<dbReference type="InterPro" id="IPR015797">
    <property type="entry name" value="NUDIX_hydrolase-like_dom_sf"/>
</dbReference>
<organism evidence="6 7">
    <name type="scientific">Actinoallomurus liliacearum</name>
    <dbReference type="NCBI Taxonomy" id="1080073"/>
    <lineage>
        <taxon>Bacteria</taxon>
        <taxon>Bacillati</taxon>
        <taxon>Actinomycetota</taxon>
        <taxon>Actinomycetes</taxon>
        <taxon>Streptosporangiales</taxon>
        <taxon>Thermomonosporaceae</taxon>
        <taxon>Actinoallomurus</taxon>
    </lineage>
</organism>
<evidence type="ECO:0000256" key="3">
    <source>
        <dbReference type="ARBA" id="ARBA00022842"/>
    </source>
</evidence>
<evidence type="ECO:0000259" key="5">
    <source>
        <dbReference type="PROSITE" id="PS51462"/>
    </source>
</evidence>
<dbReference type="PANTHER" id="PTHR43046:SF12">
    <property type="entry name" value="GDP-MANNOSE MANNOSYL HYDROLASE"/>
    <property type="match status" value="1"/>
</dbReference>
<dbReference type="PANTHER" id="PTHR43046">
    <property type="entry name" value="GDP-MANNOSE MANNOSYL HYDROLASE"/>
    <property type="match status" value="1"/>
</dbReference>
<dbReference type="SUPFAM" id="SSF55811">
    <property type="entry name" value="Nudix"/>
    <property type="match status" value="1"/>
</dbReference>
<proteinExistence type="predicted"/>
<keyword evidence="3" id="KW-0460">Magnesium</keyword>
<name>A0ABP8TC21_9ACTN</name>
<accession>A0ABP8TC21</accession>
<dbReference type="EMBL" id="BAABHJ010000001">
    <property type="protein sequence ID" value="GAA4600881.1"/>
    <property type="molecule type" value="Genomic_DNA"/>
</dbReference>
<dbReference type="InterPro" id="IPR020084">
    <property type="entry name" value="NUDIX_hydrolase_CS"/>
</dbReference>
<comment type="caution">
    <text evidence="6">The sequence shown here is derived from an EMBL/GenBank/DDBJ whole genome shotgun (WGS) entry which is preliminary data.</text>
</comment>
<comment type="cofactor">
    <cofactor evidence="1">
        <name>Mg(2+)</name>
        <dbReference type="ChEBI" id="CHEBI:18420"/>
    </cofactor>
</comment>
<feature type="region of interest" description="Disordered" evidence="4">
    <location>
        <begin position="1"/>
        <end position="27"/>
    </location>
</feature>
<evidence type="ECO:0000313" key="6">
    <source>
        <dbReference type="EMBL" id="GAA4600881.1"/>
    </source>
</evidence>
<sequence>MAFGTNEQQMRARVARSTRGGGGAADPIGMRRAWATVRSRVPGCERTSPLSRLDRFMALASQRVSLPPEQYYASLPKHIAGAGAILHDPDGRILLVKPSYRDDTWELPGGAMEGEEFPWETAHREVKEELGLELRPGGLLAVDWVPPQPDGRPALANFLFDGGTITTDQAEQTLHLAPGELTAWHLASPAEWADLLAVHMARRVRACATALTTGRTAYLQHGRPLTHGGD</sequence>
<evidence type="ECO:0000256" key="2">
    <source>
        <dbReference type="ARBA" id="ARBA00022801"/>
    </source>
</evidence>
<keyword evidence="2" id="KW-0378">Hydrolase</keyword>
<dbReference type="Gene3D" id="3.90.79.10">
    <property type="entry name" value="Nucleoside Triphosphate Pyrophosphohydrolase"/>
    <property type="match status" value="1"/>
</dbReference>
<evidence type="ECO:0000256" key="1">
    <source>
        <dbReference type="ARBA" id="ARBA00001946"/>
    </source>
</evidence>
<dbReference type="PROSITE" id="PS51462">
    <property type="entry name" value="NUDIX"/>
    <property type="match status" value="1"/>
</dbReference>
<dbReference type="Proteomes" id="UP001500212">
    <property type="component" value="Unassembled WGS sequence"/>
</dbReference>
<feature type="domain" description="Nudix hydrolase" evidence="5">
    <location>
        <begin position="76"/>
        <end position="211"/>
    </location>
</feature>
<gene>
    <name evidence="6" type="ORF">GCM10023195_01480</name>
</gene>
<reference evidence="7" key="1">
    <citation type="journal article" date="2019" name="Int. J. Syst. Evol. Microbiol.">
        <title>The Global Catalogue of Microorganisms (GCM) 10K type strain sequencing project: providing services to taxonomists for standard genome sequencing and annotation.</title>
        <authorList>
            <consortium name="The Broad Institute Genomics Platform"/>
            <consortium name="The Broad Institute Genome Sequencing Center for Infectious Disease"/>
            <person name="Wu L."/>
            <person name="Ma J."/>
        </authorList>
    </citation>
    <scope>NUCLEOTIDE SEQUENCE [LARGE SCALE GENOMIC DNA]</scope>
    <source>
        <strain evidence="7">JCM 17938</strain>
    </source>
</reference>
<dbReference type="InterPro" id="IPR000086">
    <property type="entry name" value="NUDIX_hydrolase_dom"/>
</dbReference>
<protein>
    <recommendedName>
        <fullName evidence="5">Nudix hydrolase domain-containing protein</fullName>
    </recommendedName>
</protein>
<keyword evidence="7" id="KW-1185">Reference proteome</keyword>
<dbReference type="PROSITE" id="PS00893">
    <property type="entry name" value="NUDIX_BOX"/>
    <property type="match status" value="1"/>
</dbReference>
<evidence type="ECO:0000256" key="4">
    <source>
        <dbReference type="SAM" id="MobiDB-lite"/>
    </source>
</evidence>
<evidence type="ECO:0000313" key="7">
    <source>
        <dbReference type="Proteomes" id="UP001500212"/>
    </source>
</evidence>
<dbReference type="Pfam" id="PF00293">
    <property type="entry name" value="NUDIX"/>
    <property type="match status" value="1"/>
</dbReference>
<dbReference type="CDD" id="cd18876">
    <property type="entry name" value="NUDIX_Hydrolase"/>
    <property type="match status" value="1"/>
</dbReference>